<name>A0ACC6QN64_9ACTN</name>
<gene>
    <name evidence="1" type="ORF">WKI58_24885</name>
</gene>
<reference evidence="1" key="1">
    <citation type="submission" date="2024-03" db="EMBL/GenBank/DDBJ databases">
        <title>Novel Streptomyces species of biotechnological and ecological value are a feature of Machair soil.</title>
        <authorList>
            <person name="Prole J.R."/>
            <person name="Goodfellow M."/>
            <person name="Allenby N."/>
            <person name="Ward A.C."/>
        </authorList>
    </citation>
    <scope>NUCLEOTIDE SEQUENCE</scope>
    <source>
        <strain evidence="1">MS1.AVA.4</strain>
    </source>
</reference>
<organism evidence="1 2">
    <name type="scientific">Streptomyces pratisoli</name>
    <dbReference type="NCBI Taxonomy" id="3139917"/>
    <lineage>
        <taxon>Bacteria</taxon>
        <taxon>Bacillati</taxon>
        <taxon>Actinomycetota</taxon>
        <taxon>Actinomycetes</taxon>
        <taxon>Kitasatosporales</taxon>
        <taxon>Streptomycetaceae</taxon>
        <taxon>Streptomyces</taxon>
    </lineage>
</organism>
<evidence type="ECO:0000313" key="1">
    <source>
        <dbReference type="EMBL" id="MEJ8659722.1"/>
    </source>
</evidence>
<protein>
    <submittedName>
        <fullName evidence="1">PQQ-binding-like beta-propeller repeat protein</fullName>
    </submittedName>
</protein>
<keyword evidence="2" id="KW-1185">Reference proteome</keyword>
<sequence length="941" mass="93619">MEPLQDGDPRRVGPYTTLGRLRVTASTVQYLARAADIDAADGTGTDAGTGAETDHGAAAVVVSLARDGLAALPAFRGRFEAEARTAERLAGGWVPAPVGTSTDGPELWTAYAYVPAVTLGEAIALVGPLPERTVRVLGAGLAETLSRVHATGTVLHGLAPETVLLAADGPRLTAFGALGAAAHAEPAPGGGLSVRLGYLTPEQLAGEKPGTASDVFVLGLLLAYAATGTTPFPDGPAIAGAEPGLDGVPDGLRDLVAACLAKSPAARPTAGSAAATLALEGAAALAKDGDGWLPQALPAALADQAGAVSRLLGGPSSADASGSPTAAGAAGPTPGAGDLPAIAATPGGTTPQDAVPADFVPQDTSPAESAKPAATDAAARRESERRQDGESSDTRPEDGRRTLALGAVQLRTADRATAALGLPRALPPAASGPPPQAPGTAGTAGSAATAGAHVPAGPAGPSGGPAEGHAGSATVAGSPGTAPAAPPHAGAGVPAHGWTGTPQPGRGEAPAAGRATAAAEGDGAPKSVLTASVLAAKAGAERRAVVLGGVAGAVGLLVGGGVGAALAGGDEKPTPPRPGPSPAPGAKPLTGVPPTPLWAYRHAGSGALQATAWRDRVLAVADDRQCTGVDLRTGRKLWTQPAAATAGHAPVVAGDALFVIGATHFVWLSPQDGAVRHRAAAPGHVSAVAAADGAVVWFTGTSGARTYLFAYDAVARKELWRAQVPNGRGRNAVPRYQGVVVRPDGILVRQDSASLTPQQQKVNKGRALFALYDRPGGKRLWGKYFGTVHQGASVSGDPSGRLYAAAGDDLHAYDTRTGKHLWRAAGASGEAVVRNGTLYVPTPGHRLYALDAATGASRWTQSTEAGGDGGRPRVLLSAGGRTALVLESTQVTAFTTADGGRLWKFQDAGGRTPVSGYRAVMAGRTAVVWRDRAFYALPIGG</sequence>
<accession>A0ACC6QN64</accession>
<dbReference type="Proteomes" id="UP001375539">
    <property type="component" value="Unassembled WGS sequence"/>
</dbReference>
<proteinExistence type="predicted"/>
<comment type="caution">
    <text evidence="1">The sequence shown here is derived from an EMBL/GenBank/DDBJ whole genome shotgun (WGS) entry which is preliminary data.</text>
</comment>
<dbReference type="EMBL" id="JBBKAI010000002">
    <property type="protein sequence ID" value="MEJ8659722.1"/>
    <property type="molecule type" value="Genomic_DNA"/>
</dbReference>
<evidence type="ECO:0000313" key="2">
    <source>
        <dbReference type="Proteomes" id="UP001375539"/>
    </source>
</evidence>